<keyword evidence="4 5" id="KW-0472">Membrane</keyword>
<proteinExistence type="predicted"/>
<comment type="subcellular location">
    <subcellularLocation>
        <location evidence="1">Membrane</location>
        <topology evidence="1">Multi-pass membrane protein</topology>
    </subcellularLocation>
</comment>
<evidence type="ECO:0000256" key="1">
    <source>
        <dbReference type="ARBA" id="ARBA00004141"/>
    </source>
</evidence>
<sequence>MKFKVFLLEARMSRIEPTDHTAGLPRPQSLLTAQGKAQVSAQLNLLDAQLIGWWARHGITLLRFSLGIIFFWFGVQKFFPGVSSAEGLATRTISVLTFGTVPPGVSLPVLATWECAIGLGLLTGRFLRVTLLLLFAQMAGTFLPLVFFPQETFTVVPWVPNLEGQYIVKNLVLMSAALVVGATARGGKLIMDARAADTAERTQALHQRFRRRFRREP</sequence>
<comment type="caution">
    <text evidence="6">The sequence shown here is derived from an EMBL/GenBank/DDBJ whole genome shotgun (WGS) entry which is preliminary data.</text>
</comment>
<evidence type="ECO:0000313" key="6">
    <source>
        <dbReference type="EMBL" id="GGK34156.1"/>
    </source>
</evidence>
<evidence type="ECO:0000256" key="3">
    <source>
        <dbReference type="ARBA" id="ARBA00022989"/>
    </source>
</evidence>
<keyword evidence="3 5" id="KW-1133">Transmembrane helix</keyword>
<name>A0ABQ2F2N3_9DEIO</name>
<gene>
    <name evidence="6" type="ORF">GCM10008955_30290</name>
</gene>
<feature type="transmembrane region" description="Helical" evidence="5">
    <location>
        <begin position="126"/>
        <end position="147"/>
    </location>
</feature>
<keyword evidence="2 5" id="KW-0812">Transmembrane</keyword>
<organism evidence="6 7">
    <name type="scientific">Deinococcus malanensis</name>
    <dbReference type="NCBI Taxonomy" id="1706855"/>
    <lineage>
        <taxon>Bacteria</taxon>
        <taxon>Thermotogati</taxon>
        <taxon>Deinococcota</taxon>
        <taxon>Deinococci</taxon>
        <taxon>Deinococcales</taxon>
        <taxon>Deinococcaceae</taxon>
        <taxon>Deinococcus</taxon>
    </lineage>
</organism>
<keyword evidence="7" id="KW-1185">Reference proteome</keyword>
<feature type="transmembrane region" description="Helical" evidence="5">
    <location>
        <begin position="53"/>
        <end position="75"/>
    </location>
</feature>
<accession>A0ABQ2F2N3</accession>
<evidence type="ECO:0000256" key="2">
    <source>
        <dbReference type="ARBA" id="ARBA00022692"/>
    </source>
</evidence>
<evidence type="ECO:0000313" key="7">
    <source>
        <dbReference type="Proteomes" id="UP000647587"/>
    </source>
</evidence>
<dbReference type="InterPro" id="IPR032808">
    <property type="entry name" value="DoxX"/>
</dbReference>
<dbReference type="Proteomes" id="UP000647587">
    <property type="component" value="Unassembled WGS sequence"/>
</dbReference>
<dbReference type="Pfam" id="PF07681">
    <property type="entry name" value="DoxX"/>
    <property type="match status" value="1"/>
</dbReference>
<evidence type="ECO:0008006" key="8">
    <source>
        <dbReference type="Google" id="ProtNLM"/>
    </source>
</evidence>
<dbReference type="EMBL" id="BMPP01000014">
    <property type="protein sequence ID" value="GGK34156.1"/>
    <property type="molecule type" value="Genomic_DNA"/>
</dbReference>
<protein>
    <recommendedName>
        <fullName evidence="8">DoxX family protein</fullName>
    </recommendedName>
</protein>
<evidence type="ECO:0000256" key="4">
    <source>
        <dbReference type="ARBA" id="ARBA00023136"/>
    </source>
</evidence>
<reference evidence="7" key="1">
    <citation type="journal article" date="2019" name="Int. J. Syst. Evol. Microbiol.">
        <title>The Global Catalogue of Microorganisms (GCM) 10K type strain sequencing project: providing services to taxonomists for standard genome sequencing and annotation.</title>
        <authorList>
            <consortium name="The Broad Institute Genomics Platform"/>
            <consortium name="The Broad Institute Genome Sequencing Center for Infectious Disease"/>
            <person name="Wu L."/>
            <person name="Ma J."/>
        </authorList>
    </citation>
    <scope>NUCLEOTIDE SEQUENCE [LARGE SCALE GENOMIC DNA]</scope>
    <source>
        <strain evidence="7">JCM 30331</strain>
    </source>
</reference>
<feature type="transmembrane region" description="Helical" evidence="5">
    <location>
        <begin position="167"/>
        <end position="184"/>
    </location>
</feature>
<evidence type="ECO:0000256" key="5">
    <source>
        <dbReference type="SAM" id="Phobius"/>
    </source>
</evidence>